<proteinExistence type="inferred from homology"/>
<feature type="binding site" evidence="8">
    <location>
        <position position="38"/>
    </location>
    <ligand>
        <name>[4Fe-4S] cluster</name>
        <dbReference type="ChEBI" id="CHEBI:49883"/>
        <label>1</label>
    </ligand>
</feature>
<dbReference type="Proteomes" id="UP000179242">
    <property type="component" value="Unassembled WGS sequence"/>
</dbReference>
<organism evidence="10 11">
    <name type="scientific">candidate division WOR-1 bacterium RIFOXYC2_FULL_46_14</name>
    <dbReference type="NCBI Taxonomy" id="1802587"/>
    <lineage>
        <taxon>Bacteria</taxon>
        <taxon>Bacillati</taxon>
        <taxon>Saganbacteria</taxon>
    </lineage>
</organism>
<keyword evidence="3 8" id="KW-0949">S-adenosyl-L-methionine</keyword>
<protein>
    <recommendedName>
        <fullName evidence="8">Lipoyl synthase</fullName>
        <ecNumber evidence="8">2.8.1.8</ecNumber>
    </recommendedName>
    <alternativeName>
        <fullName evidence="8">Lip-syn</fullName>
        <shortName evidence="8">LS</shortName>
    </alternativeName>
    <alternativeName>
        <fullName evidence="8">Lipoate synthase</fullName>
    </alternativeName>
    <alternativeName>
        <fullName evidence="8">Lipoic acid synthase</fullName>
    </alternativeName>
    <alternativeName>
        <fullName evidence="8">Sulfur insertion protein LipA</fullName>
    </alternativeName>
</protein>
<dbReference type="InterPro" id="IPR003698">
    <property type="entry name" value="Lipoyl_synth"/>
</dbReference>
<name>A0A1F4U8K0_UNCSA</name>
<dbReference type="NCBIfam" id="NF009544">
    <property type="entry name" value="PRK12928.1"/>
    <property type="match status" value="1"/>
</dbReference>
<gene>
    <name evidence="8" type="primary">lipA</name>
    <name evidence="10" type="ORF">A2438_06330</name>
</gene>
<evidence type="ECO:0000256" key="1">
    <source>
        <dbReference type="ARBA" id="ARBA00022485"/>
    </source>
</evidence>
<evidence type="ECO:0000256" key="4">
    <source>
        <dbReference type="ARBA" id="ARBA00022723"/>
    </source>
</evidence>
<keyword evidence="6 8" id="KW-0411">Iron-sulfur</keyword>
<dbReference type="NCBIfam" id="NF004019">
    <property type="entry name" value="PRK05481.1"/>
    <property type="match status" value="1"/>
</dbReference>
<evidence type="ECO:0000256" key="5">
    <source>
        <dbReference type="ARBA" id="ARBA00023004"/>
    </source>
</evidence>
<keyword evidence="8" id="KW-0963">Cytoplasm</keyword>
<keyword evidence="5 8" id="KW-0408">Iron</keyword>
<dbReference type="HAMAP" id="MF_00206">
    <property type="entry name" value="Lipoyl_synth"/>
    <property type="match status" value="1"/>
</dbReference>
<feature type="binding site" evidence="8">
    <location>
        <position position="44"/>
    </location>
    <ligand>
        <name>[4Fe-4S] cluster</name>
        <dbReference type="ChEBI" id="CHEBI:49883"/>
        <label>1</label>
    </ligand>
</feature>
<dbReference type="SMART" id="SM00729">
    <property type="entry name" value="Elp3"/>
    <property type="match status" value="1"/>
</dbReference>
<dbReference type="Pfam" id="PF04055">
    <property type="entry name" value="Radical_SAM"/>
    <property type="match status" value="1"/>
</dbReference>
<feature type="binding site" evidence="8">
    <location>
        <position position="66"/>
    </location>
    <ligand>
        <name>[4Fe-4S] cluster</name>
        <dbReference type="ChEBI" id="CHEBI:49883"/>
        <label>2</label>
        <note>4Fe-4S-S-AdoMet</note>
    </ligand>
</feature>
<comment type="cofactor">
    <cofactor evidence="8">
        <name>[4Fe-4S] cluster</name>
        <dbReference type="ChEBI" id="CHEBI:49883"/>
    </cofactor>
    <text evidence="8">Binds 2 [4Fe-4S] clusters per subunit. One cluster is coordinated with 3 cysteines and an exchangeable S-adenosyl-L-methionine.</text>
</comment>
<evidence type="ECO:0000256" key="2">
    <source>
        <dbReference type="ARBA" id="ARBA00022679"/>
    </source>
</evidence>
<feature type="binding site" evidence="8">
    <location>
        <position position="59"/>
    </location>
    <ligand>
        <name>[4Fe-4S] cluster</name>
        <dbReference type="ChEBI" id="CHEBI:49883"/>
        <label>2</label>
        <note>4Fe-4S-S-AdoMet</note>
    </ligand>
</feature>
<dbReference type="CDD" id="cd01335">
    <property type="entry name" value="Radical_SAM"/>
    <property type="match status" value="1"/>
</dbReference>
<feature type="binding site" evidence="8">
    <location>
        <position position="266"/>
    </location>
    <ligand>
        <name>[4Fe-4S] cluster</name>
        <dbReference type="ChEBI" id="CHEBI:49883"/>
        <label>1</label>
    </ligand>
</feature>
<dbReference type="GO" id="GO:0016992">
    <property type="term" value="F:lipoate synthase activity"/>
    <property type="evidence" value="ECO:0007669"/>
    <property type="project" value="UniProtKB-UniRule"/>
</dbReference>
<comment type="function">
    <text evidence="8">Catalyzes the radical-mediated insertion of two sulfur atoms into the C-6 and C-8 positions of the octanoyl moiety bound to the lipoyl domains of lipoate-dependent enzymes, thereby converting the octanoylated domains into lipoylated derivatives.</text>
</comment>
<comment type="caution">
    <text evidence="10">The sequence shown here is derived from an EMBL/GenBank/DDBJ whole genome shotgun (WGS) entry which is preliminary data.</text>
</comment>
<comment type="catalytic activity">
    <reaction evidence="7 8">
        <text>[[Fe-S] cluster scaffold protein carrying a second [4Fe-4S](2+) cluster] + N(6)-octanoyl-L-lysyl-[protein] + 2 oxidized [2Fe-2S]-[ferredoxin] + 2 S-adenosyl-L-methionine + 4 H(+) = [[Fe-S] cluster scaffold protein] + N(6)-[(R)-dihydrolipoyl]-L-lysyl-[protein] + 4 Fe(3+) + 2 hydrogen sulfide + 2 5'-deoxyadenosine + 2 L-methionine + 2 reduced [2Fe-2S]-[ferredoxin]</text>
        <dbReference type="Rhea" id="RHEA:16585"/>
        <dbReference type="Rhea" id="RHEA-COMP:9928"/>
        <dbReference type="Rhea" id="RHEA-COMP:10000"/>
        <dbReference type="Rhea" id="RHEA-COMP:10001"/>
        <dbReference type="Rhea" id="RHEA-COMP:10475"/>
        <dbReference type="Rhea" id="RHEA-COMP:14568"/>
        <dbReference type="Rhea" id="RHEA-COMP:14569"/>
        <dbReference type="ChEBI" id="CHEBI:15378"/>
        <dbReference type="ChEBI" id="CHEBI:17319"/>
        <dbReference type="ChEBI" id="CHEBI:29034"/>
        <dbReference type="ChEBI" id="CHEBI:29919"/>
        <dbReference type="ChEBI" id="CHEBI:33722"/>
        <dbReference type="ChEBI" id="CHEBI:33737"/>
        <dbReference type="ChEBI" id="CHEBI:33738"/>
        <dbReference type="ChEBI" id="CHEBI:57844"/>
        <dbReference type="ChEBI" id="CHEBI:59789"/>
        <dbReference type="ChEBI" id="CHEBI:78809"/>
        <dbReference type="ChEBI" id="CHEBI:83100"/>
        <dbReference type="EC" id="2.8.1.8"/>
    </reaction>
</comment>
<comment type="similarity">
    <text evidence="8">Belongs to the radical SAM superfamily. Lipoyl synthase family.</text>
</comment>
<dbReference type="Gene3D" id="3.20.20.70">
    <property type="entry name" value="Aldolase class I"/>
    <property type="match status" value="1"/>
</dbReference>
<accession>A0A1F4U8K0</accession>
<reference evidence="10 11" key="1">
    <citation type="journal article" date="2016" name="Nat. Commun.">
        <title>Thousands of microbial genomes shed light on interconnected biogeochemical processes in an aquifer system.</title>
        <authorList>
            <person name="Anantharaman K."/>
            <person name="Brown C.T."/>
            <person name="Hug L.A."/>
            <person name="Sharon I."/>
            <person name="Castelle C.J."/>
            <person name="Probst A.J."/>
            <person name="Thomas B.C."/>
            <person name="Singh A."/>
            <person name="Wilkins M.J."/>
            <person name="Karaoz U."/>
            <person name="Brodie E.L."/>
            <person name="Williams K.H."/>
            <person name="Hubbard S.S."/>
            <person name="Banfield J.F."/>
        </authorList>
    </citation>
    <scope>NUCLEOTIDE SEQUENCE [LARGE SCALE GENOMIC DNA]</scope>
</reference>
<evidence type="ECO:0000313" key="11">
    <source>
        <dbReference type="Proteomes" id="UP000179242"/>
    </source>
</evidence>
<dbReference type="PROSITE" id="PS51918">
    <property type="entry name" value="RADICAL_SAM"/>
    <property type="match status" value="1"/>
</dbReference>
<feature type="binding site" evidence="8">
    <location>
        <position position="63"/>
    </location>
    <ligand>
        <name>[4Fe-4S] cluster</name>
        <dbReference type="ChEBI" id="CHEBI:49883"/>
        <label>2</label>
        <note>4Fe-4S-S-AdoMet</note>
    </ligand>
</feature>
<evidence type="ECO:0000259" key="9">
    <source>
        <dbReference type="PROSITE" id="PS51918"/>
    </source>
</evidence>
<evidence type="ECO:0000256" key="3">
    <source>
        <dbReference type="ARBA" id="ARBA00022691"/>
    </source>
</evidence>
<dbReference type="GO" id="GO:0005737">
    <property type="term" value="C:cytoplasm"/>
    <property type="evidence" value="ECO:0007669"/>
    <property type="project" value="UniProtKB-SubCell"/>
</dbReference>
<dbReference type="InterPro" id="IPR006638">
    <property type="entry name" value="Elp3/MiaA/NifB-like_rSAM"/>
</dbReference>
<sequence length="278" mass="30693">MALPDYLIKKAPKSQSINKIRALLGDPAIHTVCESAKCPNIGECFSKNTLTFMILGKVCTRSCAFCGVGKGAPQPVDPDEPEKIREAVLKLGLDYVVVTSVTRDDLPDFGAEQFARVITALSGKKVEVLIPDFQGDEAALQKVIDASPLVINHNVETIPSLYRSIRPQAVFERSLELLLRVKKSGICAKSGFMVGLGEEDEDVFNLILRLNKTGLDMVTIGQYLPPSRLHPKPKRFVAPEKFMEYKVYGESLGIKKVEAGPFVRSSFHAEETWKKLSD</sequence>
<evidence type="ECO:0000256" key="7">
    <source>
        <dbReference type="ARBA" id="ARBA00047326"/>
    </source>
</evidence>
<dbReference type="InterPro" id="IPR013785">
    <property type="entry name" value="Aldolase_TIM"/>
</dbReference>
<dbReference type="InterPro" id="IPR007197">
    <property type="entry name" value="rSAM"/>
</dbReference>
<dbReference type="InterPro" id="IPR058240">
    <property type="entry name" value="rSAM_sf"/>
</dbReference>
<dbReference type="EC" id="2.8.1.8" evidence="8"/>
<dbReference type="SUPFAM" id="SSF102114">
    <property type="entry name" value="Radical SAM enzymes"/>
    <property type="match status" value="1"/>
</dbReference>
<evidence type="ECO:0000313" key="10">
    <source>
        <dbReference type="EMBL" id="OGC40613.1"/>
    </source>
</evidence>
<dbReference type="AlphaFoldDB" id="A0A1F4U8K0"/>
<keyword evidence="4 8" id="KW-0479">Metal-binding</keyword>
<comment type="subcellular location">
    <subcellularLocation>
        <location evidence="8">Cytoplasm</location>
    </subcellularLocation>
</comment>
<dbReference type="NCBIfam" id="TIGR00510">
    <property type="entry name" value="lipA"/>
    <property type="match status" value="1"/>
</dbReference>
<dbReference type="GO" id="GO:0046872">
    <property type="term" value="F:metal ion binding"/>
    <property type="evidence" value="ECO:0007669"/>
    <property type="project" value="UniProtKB-KW"/>
</dbReference>
<dbReference type="UniPathway" id="UPA00538">
    <property type="reaction ID" value="UER00593"/>
</dbReference>
<dbReference type="SFLD" id="SFLDS00029">
    <property type="entry name" value="Radical_SAM"/>
    <property type="match status" value="1"/>
</dbReference>
<comment type="pathway">
    <text evidence="8">Protein modification; protein lipoylation via endogenous pathway; protein N(6)-(lipoyl)lysine from octanoyl-[acyl-carrier-protein]: step 2/2.</text>
</comment>
<dbReference type="PANTHER" id="PTHR10949:SF0">
    <property type="entry name" value="LIPOYL SYNTHASE, MITOCHONDRIAL"/>
    <property type="match status" value="1"/>
</dbReference>
<dbReference type="PANTHER" id="PTHR10949">
    <property type="entry name" value="LIPOYL SYNTHASE"/>
    <property type="match status" value="1"/>
</dbReference>
<evidence type="ECO:0000256" key="6">
    <source>
        <dbReference type="ARBA" id="ARBA00023014"/>
    </source>
</evidence>
<keyword evidence="2 8" id="KW-0808">Transferase</keyword>
<dbReference type="GO" id="GO:0009249">
    <property type="term" value="P:protein lipoylation"/>
    <property type="evidence" value="ECO:0007669"/>
    <property type="project" value="UniProtKB-UniRule"/>
</dbReference>
<keyword evidence="1 8" id="KW-0004">4Fe-4S</keyword>
<feature type="binding site" evidence="8">
    <location>
        <position position="33"/>
    </location>
    <ligand>
        <name>[4Fe-4S] cluster</name>
        <dbReference type="ChEBI" id="CHEBI:49883"/>
        <label>1</label>
    </ligand>
</feature>
<dbReference type="GO" id="GO:0051539">
    <property type="term" value="F:4 iron, 4 sulfur cluster binding"/>
    <property type="evidence" value="ECO:0007669"/>
    <property type="project" value="UniProtKB-UniRule"/>
</dbReference>
<dbReference type="EMBL" id="MEUJ01000003">
    <property type="protein sequence ID" value="OGC40613.1"/>
    <property type="molecule type" value="Genomic_DNA"/>
</dbReference>
<feature type="domain" description="Radical SAM core" evidence="9">
    <location>
        <begin position="45"/>
        <end position="255"/>
    </location>
</feature>
<evidence type="ECO:0000256" key="8">
    <source>
        <dbReference type="HAMAP-Rule" id="MF_00206"/>
    </source>
</evidence>